<keyword evidence="3" id="KW-1185">Reference proteome</keyword>
<gene>
    <name evidence="2" type="ORF">IPV69_04335</name>
</gene>
<dbReference type="AlphaFoldDB" id="A0A7M2WYU3"/>
<proteinExistence type="predicted"/>
<evidence type="ECO:0000256" key="1">
    <source>
        <dbReference type="SAM" id="MobiDB-lite"/>
    </source>
</evidence>
<sequence>MQTTPDDELRSLFQAQRRRDHEVVPPWKPSSTRPAGRLRDTSDGTGTALASWFRWAFAATCVAGLAVVAVRWSAPPPSSPSDLALRLPVLFDGPSQPLFAGVPTENLSANDRTRSLLAFQSPSDPFLTSPRFLELP</sequence>
<evidence type="ECO:0000313" key="3">
    <source>
        <dbReference type="Proteomes" id="UP000593765"/>
    </source>
</evidence>
<dbReference type="EMBL" id="CP063458">
    <property type="protein sequence ID" value="QOV90599.1"/>
    <property type="molecule type" value="Genomic_DNA"/>
</dbReference>
<feature type="region of interest" description="Disordered" evidence="1">
    <location>
        <begin position="1"/>
        <end position="43"/>
    </location>
</feature>
<evidence type="ECO:0000313" key="2">
    <source>
        <dbReference type="EMBL" id="QOV90599.1"/>
    </source>
</evidence>
<dbReference type="Proteomes" id="UP000593765">
    <property type="component" value="Chromosome"/>
</dbReference>
<protein>
    <submittedName>
        <fullName evidence="2">Uncharacterized protein</fullName>
    </submittedName>
</protein>
<organism evidence="2 3">
    <name type="scientific">Humisphaera borealis</name>
    <dbReference type="NCBI Taxonomy" id="2807512"/>
    <lineage>
        <taxon>Bacteria</taxon>
        <taxon>Pseudomonadati</taxon>
        <taxon>Planctomycetota</taxon>
        <taxon>Phycisphaerae</taxon>
        <taxon>Tepidisphaerales</taxon>
        <taxon>Tepidisphaeraceae</taxon>
        <taxon>Humisphaera</taxon>
    </lineage>
</organism>
<accession>A0A7M2WYU3</accession>
<reference evidence="2 3" key="1">
    <citation type="submission" date="2020-10" db="EMBL/GenBank/DDBJ databases">
        <title>Wide distribution of Phycisphaera-like planctomycetes from WD2101 soil group in peatlands and genome analysis of the first cultivated representative.</title>
        <authorList>
            <person name="Dedysh S.N."/>
            <person name="Beletsky A.V."/>
            <person name="Ivanova A."/>
            <person name="Kulichevskaya I.S."/>
            <person name="Suzina N.E."/>
            <person name="Philippov D.A."/>
            <person name="Rakitin A.L."/>
            <person name="Mardanov A.V."/>
            <person name="Ravin N.V."/>
        </authorList>
    </citation>
    <scope>NUCLEOTIDE SEQUENCE [LARGE SCALE GENOMIC DNA]</scope>
    <source>
        <strain evidence="2 3">M1803</strain>
    </source>
</reference>
<dbReference type="KEGG" id="hbs:IPV69_04335"/>
<dbReference type="RefSeq" id="WP_206293692.1">
    <property type="nucleotide sequence ID" value="NZ_CP063458.1"/>
</dbReference>
<name>A0A7M2WYU3_9BACT</name>